<dbReference type="CDD" id="cd17323">
    <property type="entry name" value="MFS_Tpo1_MDR_like"/>
    <property type="match status" value="1"/>
</dbReference>
<protein>
    <recommendedName>
        <fullName evidence="8">Major facilitator superfamily (MFS) profile domain-containing protein</fullName>
    </recommendedName>
</protein>
<feature type="compositionally biased region" description="Basic and acidic residues" evidence="5">
    <location>
        <begin position="139"/>
        <end position="153"/>
    </location>
</feature>
<keyword evidence="4 6" id="KW-0472">Membrane</keyword>
<dbReference type="GO" id="GO:0005886">
    <property type="term" value="C:plasma membrane"/>
    <property type="evidence" value="ECO:0007669"/>
    <property type="project" value="TreeGrafter"/>
</dbReference>
<evidence type="ECO:0000256" key="1">
    <source>
        <dbReference type="ARBA" id="ARBA00004141"/>
    </source>
</evidence>
<accession>A0AAD9T7U9</accession>
<feature type="domain" description="Major facilitator superfamily (MFS) profile" evidence="8">
    <location>
        <begin position="228"/>
        <end position="672"/>
    </location>
</feature>
<feature type="signal peptide" evidence="7">
    <location>
        <begin position="1"/>
        <end position="24"/>
    </location>
</feature>
<dbReference type="PROSITE" id="PS50850">
    <property type="entry name" value="MFS"/>
    <property type="match status" value="1"/>
</dbReference>
<evidence type="ECO:0000256" key="5">
    <source>
        <dbReference type="SAM" id="MobiDB-lite"/>
    </source>
</evidence>
<evidence type="ECO:0000256" key="6">
    <source>
        <dbReference type="SAM" id="Phobius"/>
    </source>
</evidence>
<dbReference type="InterPro" id="IPR036259">
    <property type="entry name" value="MFS_trans_sf"/>
</dbReference>
<name>A0AAD9T7U9_9HELO</name>
<feature type="transmembrane region" description="Helical" evidence="6">
    <location>
        <begin position="568"/>
        <end position="593"/>
    </location>
</feature>
<feature type="region of interest" description="Disordered" evidence="5">
    <location>
        <begin position="114"/>
        <end position="153"/>
    </location>
</feature>
<evidence type="ECO:0000313" key="10">
    <source>
        <dbReference type="Proteomes" id="UP001285354"/>
    </source>
</evidence>
<evidence type="ECO:0000259" key="8">
    <source>
        <dbReference type="PROSITE" id="PS50850"/>
    </source>
</evidence>
<feature type="transmembrane region" description="Helical" evidence="6">
    <location>
        <begin position="227"/>
        <end position="247"/>
    </location>
</feature>
<keyword evidence="3 6" id="KW-1133">Transmembrane helix</keyword>
<evidence type="ECO:0000256" key="2">
    <source>
        <dbReference type="ARBA" id="ARBA00022692"/>
    </source>
</evidence>
<keyword evidence="2 6" id="KW-0812">Transmembrane</keyword>
<dbReference type="InterPro" id="IPR011701">
    <property type="entry name" value="MFS"/>
</dbReference>
<dbReference type="Pfam" id="PF07690">
    <property type="entry name" value="MFS_1"/>
    <property type="match status" value="1"/>
</dbReference>
<feature type="transmembrane region" description="Helical" evidence="6">
    <location>
        <begin position="347"/>
        <end position="369"/>
    </location>
</feature>
<dbReference type="Proteomes" id="UP001285354">
    <property type="component" value="Unassembled WGS sequence"/>
</dbReference>
<dbReference type="AlphaFoldDB" id="A0AAD9T7U9"/>
<gene>
    <name evidence="9" type="ORF">QTJ16_001299</name>
</gene>
<dbReference type="Gene3D" id="1.20.1250.20">
    <property type="entry name" value="MFS general substrate transporter like domains"/>
    <property type="match status" value="1"/>
</dbReference>
<proteinExistence type="predicted"/>
<feature type="transmembrane region" description="Helical" evidence="6">
    <location>
        <begin position="297"/>
        <end position="326"/>
    </location>
</feature>
<dbReference type="PANTHER" id="PTHR23502:SF23">
    <property type="entry name" value="FLUCONAZOLE RESISTANCE PROTEIN 1"/>
    <property type="match status" value="1"/>
</dbReference>
<comment type="caution">
    <text evidence="9">The sequence shown here is derived from an EMBL/GenBank/DDBJ whole genome shotgun (WGS) entry which is preliminary data.</text>
</comment>
<keyword evidence="10" id="KW-1185">Reference proteome</keyword>
<evidence type="ECO:0000313" key="9">
    <source>
        <dbReference type="EMBL" id="KAK2630479.1"/>
    </source>
</evidence>
<reference evidence="9" key="1">
    <citation type="submission" date="2023-06" db="EMBL/GenBank/DDBJ databases">
        <title>Draft genome of Marssonina rosae.</title>
        <authorList>
            <person name="Cheng Q."/>
        </authorList>
    </citation>
    <scope>NUCLEOTIDE SEQUENCE</scope>
    <source>
        <strain evidence="9">R4</strain>
    </source>
</reference>
<feature type="transmembrane region" description="Helical" evidence="6">
    <location>
        <begin position="268"/>
        <end position="285"/>
    </location>
</feature>
<evidence type="ECO:0000256" key="7">
    <source>
        <dbReference type="SAM" id="SignalP"/>
    </source>
</evidence>
<dbReference type="EMBL" id="JAUBYV010000001">
    <property type="protein sequence ID" value="KAK2630479.1"/>
    <property type="molecule type" value="Genomic_DNA"/>
</dbReference>
<feature type="compositionally biased region" description="Polar residues" evidence="5">
    <location>
        <begin position="120"/>
        <end position="138"/>
    </location>
</feature>
<organism evidence="9 10">
    <name type="scientific">Diplocarpon rosae</name>
    <dbReference type="NCBI Taxonomy" id="946125"/>
    <lineage>
        <taxon>Eukaryota</taxon>
        <taxon>Fungi</taxon>
        <taxon>Dikarya</taxon>
        <taxon>Ascomycota</taxon>
        <taxon>Pezizomycotina</taxon>
        <taxon>Leotiomycetes</taxon>
        <taxon>Helotiales</taxon>
        <taxon>Drepanopezizaceae</taxon>
        <taxon>Diplocarpon</taxon>
    </lineage>
</organism>
<dbReference type="GO" id="GO:0015244">
    <property type="term" value="F:fluconazole transmembrane transporter activity"/>
    <property type="evidence" value="ECO:0007669"/>
    <property type="project" value="TreeGrafter"/>
</dbReference>
<sequence length="672" mass="74406">MFDTRHPNIKKLLASLAFVTLSLQTCVELSPQVPPPSKFIYFRPQSSSMTDMLRDAPLGQVIRWATKNKILKYPEERDDYDLPTTYSTMLNAAEQNAPMPSSINTRIASYVEPARHRTRASSTLSSDSEMVETSNLEKVQTEKEERSPYAPADKDVEALSLNRIRSRLEAAPYTEARLELEAELSLARTETRPIVPVKTSDGNILVDWYTTDDPANPQNWSDTKRSFISIVICLYTFVVYTGSAIYTSSEEELIHKWGLRPVEASLPLSLYVLAYGMGPLIWAPLSEIPVIGRSPVYATTMVLFTILSLPTAMVNNFAGLLVLRFLQGFFGSPCLANGAATMQDMYSLLYLPYALVAWVSAAYCGPALGPLLSGFAVAVKGWRWSLWEILWAAGPIFLVMFMLLPETSTPNILLRRAKRLRKLTGDSRLMSQSEIDQKKMSASKILVDAIVKPIEITLKDPAIAFVNVYTAIIYGIYYSFFEVFPLVYPVYYGFSLGMVGVVFTCILVACMIGIAIYCAYLHFYLVPDIMKNGLRVQESRLVPALFACFGPTIGLFLFGWTARESIHWIAPTVGITIYAASVFIVMQCVFVYVPLSYPHYAASLFAGNDFLRSAFACGSILFGRPLFVNLGVGKGVSVLGGLSVIGLSSPWAKLGLGPGLYVTAGQWVMGDQ</sequence>
<dbReference type="InterPro" id="IPR020846">
    <property type="entry name" value="MFS_dom"/>
</dbReference>
<feature type="transmembrane region" description="Helical" evidence="6">
    <location>
        <begin position="541"/>
        <end position="562"/>
    </location>
</feature>
<evidence type="ECO:0000256" key="3">
    <source>
        <dbReference type="ARBA" id="ARBA00022989"/>
    </source>
</evidence>
<feature type="transmembrane region" description="Helical" evidence="6">
    <location>
        <begin position="492"/>
        <end position="520"/>
    </location>
</feature>
<dbReference type="SUPFAM" id="SSF103473">
    <property type="entry name" value="MFS general substrate transporter"/>
    <property type="match status" value="1"/>
</dbReference>
<evidence type="ECO:0000256" key="4">
    <source>
        <dbReference type="ARBA" id="ARBA00023136"/>
    </source>
</evidence>
<dbReference type="GO" id="GO:1990961">
    <property type="term" value="P:xenobiotic detoxification by transmembrane export across the plasma membrane"/>
    <property type="evidence" value="ECO:0007669"/>
    <property type="project" value="TreeGrafter"/>
</dbReference>
<feature type="chain" id="PRO_5042073319" description="Major facilitator superfamily (MFS) profile domain-containing protein" evidence="7">
    <location>
        <begin position="25"/>
        <end position="672"/>
    </location>
</feature>
<dbReference type="PANTHER" id="PTHR23502">
    <property type="entry name" value="MAJOR FACILITATOR SUPERFAMILY"/>
    <property type="match status" value="1"/>
</dbReference>
<feature type="transmembrane region" description="Helical" evidence="6">
    <location>
        <begin position="389"/>
        <end position="414"/>
    </location>
</feature>
<comment type="subcellular location">
    <subcellularLocation>
        <location evidence="1">Membrane</location>
        <topology evidence="1">Multi-pass membrane protein</topology>
    </subcellularLocation>
</comment>
<keyword evidence="7" id="KW-0732">Signal</keyword>